<protein>
    <submittedName>
        <fullName evidence="2">Wd40-like beta propeller</fullName>
    </submittedName>
</protein>
<gene>
    <name evidence="2" type="ORF">MSL71_33690</name>
</gene>
<evidence type="ECO:0000256" key="1">
    <source>
        <dbReference type="SAM" id="SignalP"/>
    </source>
</evidence>
<accession>A0A4V6ILN0</accession>
<keyword evidence="1" id="KW-0732">Signal</keyword>
<dbReference type="Proteomes" id="UP000507962">
    <property type="component" value="Unassembled WGS sequence"/>
</dbReference>
<dbReference type="Pfam" id="PF07676">
    <property type="entry name" value="PD40"/>
    <property type="match status" value="3"/>
</dbReference>
<feature type="chain" id="PRO_5020323196" evidence="1">
    <location>
        <begin position="26"/>
        <end position="500"/>
    </location>
</feature>
<reference evidence="2 3" key="1">
    <citation type="submission" date="2019-03" db="EMBL/GenBank/DDBJ databases">
        <authorList>
            <person name="Nijsse B."/>
        </authorList>
    </citation>
    <scope>NUCLEOTIDE SEQUENCE [LARGE SCALE GENOMIC DNA]</scope>
    <source>
        <strain evidence="2">Desulfoluna butyratoxydans MSL71</strain>
    </source>
</reference>
<proteinExistence type="predicted"/>
<name>A0A4V6ILN0_9BACT</name>
<feature type="signal peptide" evidence="1">
    <location>
        <begin position="1"/>
        <end position="25"/>
    </location>
</feature>
<sequence>MPRPWILLLAAALLCARCAPPVTHTAPLAPADTVEILEPLEGAIYPRDMAPPLFEWRGSGQNEAPWLVEIRLPKSPPIRREVPAAPWQPDPGLWHRIKQEATGAPVTLCISRAGSPGMAPSTRRFFISNDPVNASILYRQLPLPYGFSEDDIRRITWKLGAVDANHAPKTVMTGQPTCSGCHQATTDGRLLAMEMNVKGDSGAQWVKPVSRVMEITHNDTMSWSDYPTPPFFPPPRGSFARISPSGRFMVGPVNDIGFMVTTGDAAYSQLFFPTFGFLGTYDRHTQTFAPLKGADDWDFTHTDPSWTPDGSALLFARAETKNAYHPNLGNIRILSSPKGIDALNRQYPIRFDICRLPFDNGKGGMATPLEGASNNGMSNYFARVSPDGNWVVFTQSRSGLMLQPDSTLHIVPATGGSPRKMTCNRTGMNSWHAWSPNGKWLVFASKNRAMTTELFLTHVNEDGTDAPAIRLHRFSHPTMAANIPEFVPFKPEAIDTIRLK</sequence>
<keyword evidence="3" id="KW-1185">Reference proteome</keyword>
<dbReference type="InterPro" id="IPR011042">
    <property type="entry name" value="6-blade_b-propeller_TolB-like"/>
</dbReference>
<dbReference type="EMBL" id="CAADHO010000006">
    <property type="protein sequence ID" value="VFQ45708.1"/>
    <property type="molecule type" value="Genomic_DNA"/>
</dbReference>
<dbReference type="SUPFAM" id="SSF82171">
    <property type="entry name" value="DPP6 N-terminal domain-like"/>
    <property type="match status" value="1"/>
</dbReference>
<dbReference type="AlphaFoldDB" id="A0A4V6ILN0"/>
<dbReference type="Gene3D" id="2.120.10.30">
    <property type="entry name" value="TolB, C-terminal domain"/>
    <property type="match status" value="1"/>
</dbReference>
<dbReference type="RefSeq" id="WP_180142600.1">
    <property type="nucleotide sequence ID" value="NZ_CAADHO010000006.1"/>
</dbReference>
<evidence type="ECO:0000313" key="3">
    <source>
        <dbReference type="Proteomes" id="UP000507962"/>
    </source>
</evidence>
<dbReference type="InterPro" id="IPR011659">
    <property type="entry name" value="WD40"/>
</dbReference>
<evidence type="ECO:0000313" key="2">
    <source>
        <dbReference type="EMBL" id="VFQ45708.1"/>
    </source>
</evidence>
<organism evidence="2 3">
    <name type="scientific">Desulfoluna butyratoxydans</name>
    <dbReference type="NCBI Taxonomy" id="231438"/>
    <lineage>
        <taxon>Bacteria</taxon>
        <taxon>Pseudomonadati</taxon>
        <taxon>Thermodesulfobacteriota</taxon>
        <taxon>Desulfobacteria</taxon>
        <taxon>Desulfobacterales</taxon>
        <taxon>Desulfolunaceae</taxon>
        <taxon>Desulfoluna</taxon>
    </lineage>
</organism>